<gene>
    <name evidence="2" type="ORF">G2W53_041110</name>
</gene>
<dbReference type="EMBL" id="JAAIUW010000013">
    <property type="protein sequence ID" value="KAF7801999.1"/>
    <property type="molecule type" value="Genomic_DNA"/>
</dbReference>
<feature type="region of interest" description="Disordered" evidence="1">
    <location>
        <begin position="55"/>
        <end position="106"/>
    </location>
</feature>
<evidence type="ECO:0000256" key="1">
    <source>
        <dbReference type="SAM" id="MobiDB-lite"/>
    </source>
</evidence>
<dbReference type="Proteomes" id="UP000634136">
    <property type="component" value="Unassembled WGS sequence"/>
</dbReference>
<comment type="caution">
    <text evidence="2">The sequence shown here is derived from an EMBL/GenBank/DDBJ whole genome shotgun (WGS) entry which is preliminary data.</text>
</comment>
<organism evidence="2 3">
    <name type="scientific">Senna tora</name>
    <dbReference type="NCBI Taxonomy" id="362788"/>
    <lineage>
        <taxon>Eukaryota</taxon>
        <taxon>Viridiplantae</taxon>
        <taxon>Streptophyta</taxon>
        <taxon>Embryophyta</taxon>
        <taxon>Tracheophyta</taxon>
        <taxon>Spermatophyta</taxon>
        <taxon>Magnoliopsida</taxon>
        <taxon>eudicotyledons</taxon>
        <taxon>Gunneridae</taxon>
        <taxon>Pentapetalae</taxon>
        <taxon>rosids</taxon>
        <taxon>fabids</taxon>
        <taxon>Fabales</taxon>
        <taxon>Fabaceae</taxon>
        <taxon>Caesalpinioideae</taxon>
        <taxon>Cassia clade</taxon>
        <taxon>Senna</taxon>
    </lineage>
</organism>
<evidence type="ECO:0000313" key="3">
    <source>
        <dbReference type="Proteomes" id="UP000634136"/>
    </source>
</evidence>
<sequence>MSRMHYSSERRELEPRKESETYRLQLAEKQSLLQDLMAKLRDLEDYVTNQQIMTNGKAQVEDKPDNSRASQPNMIKYRLRKSVEAEGAPKWKSKESSGKLEKLPEV</sequence>
<dbReference type="AlphaFoldDB" id="A0A834SEN8"/>
<proteinExistence type="predicted"/>
<feature type="compositionally biased region" description="Basic and acidic residues" evidence="1">
    <location>
        <begin position="81"/>
        <end position="106"/>
    </location>
</feature>
<keyword evidence="3" id="KW-1185">Reference proteome</keyword>
<evidence type="ECO:0000313" key="2">
    <source>
        <dbReference type="EMBL" id="KAF7801999.1"/>
    </source>
</evidence>
<reference evidence="2" key="1">
    <citation type="submission" date="2020-09" db="EMBL/GenBank/DDBJ databases">
        <title>Genome-Enabled Discovery of Anthraquinone Biosynthesis in Senna tora.</title>
        <authorList>
            <person name="Kang S.-H."/>
            <person name="Pandey R.P."/>
            <person name="Lee C.-M."/>
            <person name="Sim J.-S."/>
            <person name="Jeong J.-T."/>
            <person name="Choi B.-S."/>
            <person name="Jung M."/>
            <person name="Ginzburg D."/>
            <person name="Zhao K."/>
            <person name="Won S.Y."/>
            <person name="Oh T.-J."/>
            <person name="Yu Y."/>
            <person name="Kim N.-H."/>
            <person name="Lee O.R."/>
            <person name="Lee T.-H."/>
            <person name="Bashyal P."/>
            <person name="Kim T.-S."/>
            <person name="Lee W.-H."/>
            <person name="Kawkins C."/>
            <person name="Kim C.-K."/>
            <person name="Kim J.S."/>
            <person name="Ahn B.O."/>
            <person name="Rhee S.Y."/>
            <person name="Sohng J.K."/>
        </authorList>
    </citation>
    <scope>NUCLEOTIDE SEQUENCE</scope>
    <source>
        <tissue evidence="2">Leaf</tissue>
    </source>
</reference>
<accession>A0A834SEN8</accession>
<name>A0A834SEN8_9FABA</name>
<protein>
    <submittedName>
        <fullName evidence="2">Uncharacterized protein</fullName>
    </submittedName>
</protein>